<name>A0ABS8IBX4_9NOSO</name>
<comment type="caution">
    <text evidence="1">The sequence shown here is derived from an EMBL/GenBank/DDBJ whole genome shotgun (WGS) entry which is preliminary data.</text>
</comment>
<organism evidence="1 2">
    <name type="scientific">Nostoc favosum CHAB5714</name>
    <dbReference type="NCBI Taxonomy" id="2780399"/>
    <lineage>
        <taxon>Bacteria</taxon>
        <taxon>Bacillati</taxon>
        <taxon>Cyanobacteriota</taxon>
        <taxon>Cyanophyceae</taxon>
        <taxon>Nostocales</taxon>
        <taxon>Nostocaceae</taxon>
        <taxon>Nostoc</taxon>
        <taxon>Nostoc favosum</taxon>
    </lineage>
</organism>
<dbReference type="Proteomes" id="UP001199525">
    <property type="component" value="Unassembled WGS sequence"/>
</dbReference>
<feature type="non-terminal residue" evidence="1">
    <location>
        <position position="1"/>
    </location>
</feature>
<dbReference type="EMBL" id="JAIVFQ010000033">
    <property type="protein sequence ID" value="MCC5601551.1"/>
    <property type="molecule type" value="Genomic_DNA"/>
</dbReference>
<evidence type="ECO:0000313" key="1">
    <source>
        <dbReference type="EMBL" id="MCC5601551.1"/>
    </source>
</evidence>
<keyword evidence="2" id="KW-1185">Reference proteome</keyword>
<accession>A0ABS8IBX4</accession>
<sequence length="154" mass="15941">DITATGASSQFNGSVELNTPGIDPNSGLVELPTIAVETEVAQACDSPGYAQSSFIITGRGGLPPNPTKDVLPNGTVEVAWVALKPSSDAFGGLRRSNSQPVTTNPVTTTPERIVEANGWVVNEKGEVVLTANVPGGGRGSWHKAVSCSNYQAHQ</sequence>
<gene>
    <name evidence="1" type="ORF">LC586_20675</name>
</gene>
<protein>
    <submittedName>
        <fullName evidence="1">Filamentous hemagglutinin</fullName>
    </submittedName>
</protein>
<proteinExistence type="predicted"/>
<reference evidence="1 2" key="1">
    <citation type="journal article" date="2021" name="Microorganisms">
        <title>Genome Evolution of Filamentous Cyanobacterium Nostoc Species: From Facultative Symbiosis to Free Living.</title>
        <authorList>
            <person name="Huo D."/>
            <person name="Li H."/>
            <person name="Cai F."/>
            <person name="Guo X."/>
            <person name="Qiao Z."/>
            <person name="Wang W."/>
            <person name="Yu G."/>
            <person name="Li R."/>
        </authorList>
    </citation>
    <scope>NUCLEOTIDE SEQUENCE [LARGE SCALE GENOMIC DNA]</scope>
    <source>
        <strain evidence="1 2">CHAB 5714</strain>
    </source>
</reference>
<evidence type="ECO:0000313" key="2">
    <source>
        <dbReference type="Proteomes" id="UP001199525"/>
    </source>
</evidence>